<feature type="compositionally biased region" description="Low complexity" evidence="1">
    <location>
        <begin position="320"/>
        <end position="354"/>
    </location>
</feature>
<dbReference type="OrthoDB" id="2133190at2759"/>
<keyword evidence="2" id="KW-0472">Membrane</keyword>
<feature type="transmembrane region" description="Helical" evidence="2">
    <location>
        <begin position="387"/>
        <end position="408"/>
    </location>
</feature>
<dbReference type="AlphaFoldDB" id="A0A1X2HYZ4"/>
<dbReference type="Gene3D" id="4.10.280.10">
    <property type="entry name" value="Helix-loop-helix DNA-binding domain"/>
    <property type="match status" value="1"/>
</dbReference>
<feature type="region of interest" description="Disordered" evidence="1">
    <location>
        <begin position="175"/>
        <end position="201"/>
    </location>
</feature>
<feature type="compositionally biased region" description="Basic residues" evidence="1">
    <location>
        <begin position="307"/>
        <end position="319"/>
    </location>
</feature>
<feature type="region of interest" description="Disordered" evidence="1">
    <location>
        <begin position="279"/>
        <end position="357"/>
    </location>
</feature>
<protein>
    <submittedName>
        <fullName evidence="4">Helix-loop-helix DNA-binding domain-domain-containing protein</fullName>
    </submittedName>
</protein>
<dbReference type="GO" id="GO:0003677">
    <property type="term" value="F:DNA binding"/>
    <property type="evidence" value="ECO:0007669"/>
    <property type="project" value="UniProtKB-KW"/>
</dbReference>
<gene>
    <name evidence="4" type="ORF">BCR42DRAFT_427724</name>
</gene>
<dbReference type="PANTHER" id="PTHR47336:SF3">
    <property type="entry name" value="SERINE-RICH PROTEIN TYE7"/>
    <property type="match status" value="1"/>
</dbReference>
<dbReference type="SMART" id="SM00353">
    <property type="entry name" value="HLH"/>
    <property type="match status" value="1"/>
</dbReference>
<accession>A0A1X2HYZ4</accession>
<sequence>MNINPYYDDRHYQQLLHDENDYMIPWFQPTSIPHTPALSHTSPSPHDCYASNNDVLFASMSPQAPFANIYEVGSILIPSDDITPALTTSTTSTTSTSSANNSTSSTGIVLSPPTPPPVHDEDVKKEDISTISPVAPMPFKKVAHNAIERRYRNNINDRIRELQQVVPALCRDDDHDCHSNNNGNNRSMDDDDTDELEEEDGVPVAKKLNKATILQKATEYIHYLKYSQQLLTQENDMLQHIIQALPGGEPVLKQFLIDKQRFDQAEKERRAKERKIALQQQRINHQRMLKERAAQRAALMPPEERQRRRRRSSQQKKKGSASNILSSLSPSSSPSHSARSSLSPSPSTSSSSSPVWKQHRSSSSKFMTHPMAHNDWSWSDYWPMIKFLLYCFFITYLFILPFLSKFHIRRTSIKKRIN</sequence>
<dbReference type="InterPro" id="IPR052099">
    <property type="entry name" value="Regulatory_TF_Diverse"/>
</dbReference>
<dbReference type="EMBL" id="MCGE01000042">
    <property type="protein sequence ID" value="ORZ05772.1"/>
    <property type="molecule type" value="Genomic_DNA"/>
</dbReference>
<dbReference type="InterPro" id="IPR011598">
    <property type="entry name" value="bHLH_dom"/>
</dbReference>
<dbReference type="STRING" id="90262.A0A1X2HYZ4"/>
<dbReference type="GO" id="GO:0046983">
    <property type="term" value="F:protein dimerization activity"/>
    <property type="evidence" value="ECO:0007669"/>
    <property type="project" value="InterPro"/>
</dbReference>
<feature type="region of interest" description="Disordered" evidence="1">
    <location>
        <begin position="87"/>
        <end position="122"/>
    </location>
</feature>
<feature type="compositionally biased region" description="Acidic residues" evidence="1">
    <location>
        <begin position="189"/>
        <end position="201"/>
    </location>
</feature>
<keyword evidence="5" id="KW-1185">Reference proteome</keyword>
<keyword evidence="2" id="KW-0812">Transmembrane</keyword>
<evidence type="ECO:0000256" key="2">
    <source>
        <dbReference type="SAM" id="Phobius"/>
    </source>
</evidence>
<keyword evidence="4" id="KW-0238">DNA-binding</keyword>
<dbReference type="SUPFAM" id="SSF47459">
    <property type="entry name" value="HLH, helix-loop-helix DNA-binding domain"/>
    <property type="match status" value="1"/>
</dbReference>
<dbReference type="PROSITE" id="PS50888">
    <property type="entry name" value="BHLH"/>
    <property type="match status" value="1"/>
</dbReference>
<proteinExistence type="predicted"/>
<evidence type="ECO:0000313" key="5">
    <source>
        <dbReference type="Proteomes" id="UP000193560"/>
    </source>
</evidence>
<evidence type="ECO:0000256" key="1">
    <source>
        <dbReference type="SAM" id="MobiDB-lite"/>
    </source>
</evidence>
<dbReference type="Proteomes" id="UP000193560">
    <property type="component" value="Unassembled WGS sequence"/>
</dbReference>
<dbReference type="Pfam" id="PF00010">
    <property type="entry name" value="HLH"/>
    <property type="match status" value="1"/>
</dbReference>
<feature type="compositionally biased region" description="Low complexity" evidence="1">
    <location>
        <begin position="87"/>
        <end position="106"/>
    </location>
</feature>
<feature type="domain" description="BHLH" evidence="3">
    <location>
        <begin position="139"/>
        <end position="224"/>
    </location>
</feature>
<keyword evidence="2" id="KW-1133">Transmembrane helix</keyword>
<evidence type="ECO:0000313" key="4">
    <source>
        <dbReference type="EMBL" id="ORZ05772.1"/>
    </source>
</evidence>
<dbReference type="InterPro" id="IPR036638">
    <property type="entry name" value="HLH_DNA-bd_sf"/>
</dbReference>
<evidence type="ECO:0000259" key="3">
    <source>
        <dbReference type="PROSITE" id="PS50888"/>
    </source>
</evidence>
<reference evidence="4 5" key="1">
    <citation type="submission" date="2016-07" db="EMBL/GenBank/DDBJ databases">
        <title>Pervasive Adenine N6-methylation of Active Genes in Fungi.</title>
        <authorList>
            <consortium name="DOE Joint Genome Institute"/>
            <person name="Mondo S.J."/>
            <person name="Dannebaum R.O."/>
            <person name="Kuo R.C."/>
            <person name="Labutti K."/>
            <person name="Haridas S."/>
            <person name="Kuo A."/>
            <person name="Salamov A."/>
            <person name="Ahrendt S.R."/>
            <person name="Lipzen A."/>
            <person name="Sullivan W."/>
            <person name="Andreopoulos W.B."/>
            <person name="Clum A."/>
            <person name="Lindquist E."/>
            <person name="Daum C."/>
            <person name="Ramamoorthy G.K."/>
            <person name="Gryganskyi A."/>
            <person name="Culley D."/>
            <person name="Magnuson J.K."/>
            <person name="James T.Y."/>
            <person name="O'Malley M.A."/>
            <person name="Stajich J.E."/>
            <person name="Spatafora J.W."/>
            <person name="Visel A."/>
            <person name="Grigoriev I.V."/>
        </authorList>
    </citation>
    <scope>NUCLEOTIDE SEQUENCE [LARGE SCALE GENOMIC DNA]</scope>
    <source>
        <strain evidence="4 5">NRRL 1336</strain>
    </source>
</reference>
<organism evidence="4 5">
    <name type="scientific">Absidia repens</name>
    <dbReference type="NCBI Taxonomy" id="90262"/>
    <lineage>
        <taxon>Eukaryota</taxon>
        <taxon>Fungi</taxon>
        <taxon>Fungi incertae sedis</taxon>
        <taxon>Mucoromycota</taxon>
        <taxon>Mucoromycotina</taxon>
        <taxon>Mucoromycetes</taxon>
        <taxon>Mucorales</taxon>
        <taxon>Cunninghamellaceae</taxon>
        <taxon>Absidia</taxon>
    </lineage>
</organism>
<comment type="caution">
    <text evidence="4">The sequence shown here is derived from an EMBL/GenBank/DDBJ whole genome shotgun (WGS) entry which is preliminary data.</text>
</comment>
<dbReference type="PANTHER" id="PTHR47336">
    <property type="entry name" value="TRANSCRIPTION FACTOR HMS1-RELATED"/>
    <property type="match status" value="1"/>
</dbReference>
<name>A0A1X2HYZ4_9FUNG</name>